<dbReference type="PRINTS" id="PR00607">
    <property type="entry name" value="CYTCHROMECIE"/>
</dbReference>
<feature type="chain" id="PRO_5045337534" evidence="7">
    <location>
        <begin position="18"/>
        <end position="131"/>
    </location>
</feature>
<evidence type="ECO:0000256" key="4">
    <source>
        <dbReference type="ARBA" id="ARBA00022982"/>
    </source>
</evidence>
<dbReference type="PROSITE" id="PS51007">
    <property type="entry name" value="CYTC"/>
    <property type="match status" value="1"/>
</dbReference>
<evidence type="ECO:0000256" key="7">
    <source>
        <dbReference type="SAM" id="SignalP"/>
    </source>
</evidence>
<dbReference type="Pfam" id="PF13442">
    <property type="entry name" value="Cytochrome_CBB3"/>
    <property type="match status" value="1"/>
</dbReference>
<keyword evidence="3 6" id="KW-0479">Metal-binding</keyword>
<feature type="signal peptide" evidence="7">
    <location>
        <begin position="1"/>
        <end position="17"/>
    </location>
</feature>
<keyword evidence="5 6" id="KW-0408">Iron</keyword>
<keyword evidence="10" id="KW-1185">Reference proteome</keyword>
<gene>
    <name evidence="9" type="ORF">ACFORL_02775</name>
</gene>
<dbReference type="SUPFAM" id="SSF46626">
    <property type="entry name" value="Cytochrome c"/>
    <property type="match status" value="1"/>
</dbReference>
<comment type="caution">
    <text evidence="9">The sequence shown here is derived from an EMBL/GenBank/DDBJ whole genome shotgun (WGS) entry which is preliminary data.</text>
</comment>
<evidence type="ECO:0000256" key="3">
    <source>
        <dbReference type="ARBA" id="ARBA00022723"/>
    </source>
</evidence>
<keyword evidence="2 6" id="KW-0349">Heme</keyword>
<reference evidence="10" key="1">
    <citation type="journal article" date="2019" name="Int. J. Syst. Evol. Microbiol.">
        <title>The Global Catalogue of Microorganisms (GCM) 10K type strain sequencing project: providing services to taxonomists for standard genome sequencing and annotation.</title>
        <authorList>
            <consortium name="The Broad Institute Genomics Platform"/>
            <consortium name="The Broad Institute Genome Sequencing Center for Infectious Disease"/>
            <person name="Wu L."/>
            <person name="Ma J."/>
        </authorList>
    </citation>
    <scope>NUCLEOTIDE SEQUENCE [LARGE SCALE GENOMIC DNA]</scope>
    <source>
        <strain evidence="10">CCUG 59858</strain>
    </source>
</reference>
<evidence type="ECO:0000313" key="10">
    <source>
        <dbReference type="Proteomes" id="UP001595758"/>
    </source>
</evidence>
<evidence type="ECO:0000313" key="9">
    <source>
        <dbReference type="EMBL" id="MFC3908006.1"/>
    </source>
</evidence>
<keyword evidence="1" id="KW-0813">Transport</keyword>
<protein>
    <submittedName>
        <fullName evidence="9">C-type cytochrome</fullName>
    </submittedName>
</protein>
<name>A0ABV8CCR1_9GAMM</name>
<sequence length="131" mass="14321">MRCLWLILLIVTGEAHAADGSRQEIEQRIQPVGKVTIESDAVVPPAEEPQKTEPGRATYQQYCIVCHKDGLAGAPKFRNTEDWKPRLDQKKLDGLAASAIIGLNAMPAKGTCSGCSEQDIKDAIQYMLPES</sequence>
<proteinExistence type="predicted"/>
<dbReference type="PANTHER" id="PTHR40942">
    <property type="match status" value="1"/>
</dbReference>
<dbReference type="RefSeq" id="WP_382340901.1">
    <property type="nucleotide sequence ID" value="NZ_JBHSAB010000002.1"/>
</dbReference>
<evidence type="ECO:0000256" key="5">
    <source>
        <dbReference type="ARBA" id="ARBA00023004"/>
    </source>
</evidence>
<evidence type="ECO:0000259" key="8">
    <source>
        <dbReference type="PROSITE" id="PS51007"/>
    </source>
</evidence>
<dbReference type="Proteomes" id="UP001595758">
    <property type="component" value="Unassembled WGS sequence"/>
</dbReference>
<dbReference type="Gene3D" id="1.10.760.10">
    <property type="entry name" value="Cytochrome c-like domain"/>
    <property type="match status" value="1"/>
</dbReference>
<dbReference type="PANTHER" id="PTHR40942:SF4">
    <property type="entry name" value="CYTOCHROME C5"/>
    <property type="match status" value="1"/>
</dbReference>
<dbReference type="InterPro" id="IPR009056">
    <property type="entry name" value="Cyt_c-like_dom"/>
</dbReference>
<dbReference type="EMBL" id="JBHSAB010000002">
    <property type="protein sequence ID" value="MFC3908006.1"/>
    <property type="molecule type" value="Genomic_DNA"/>
</dbReference>
<evidence type="ECO:0000256" key="1">
    <source>
        <dbReference type="ARBA" id="ARBA00022448"/>
    </source>
</evidence>
<dbReference type="InterPro" id="IPR002323">
    <property type="entry name" value="Cyt_CIE"/>
</dbReference>
<evidence type="ECO:0000256" key="6">
    <source>
        <dbReference type="PROSITE-ProRule" id="PRU00433"/>
    </source>
</evidence>
<evidence type="ECO:0000256" key="2">
    <source>
        <dbReference type="ARBA" id="ARBA00022617"/>
    </source>
</evidence>
<organism evidence="9 10">
    <name type="scientific">Legionella dresdenensis</name>
    <dbReference type="NCBI Taxonomy" id="450200"/>
    <lineage>
        <taxon>Bacteria</taxon>
        <taxon>Pseudomonadati</taxon>
        <taxon>Pseudomonadota</taxon>
        <taxon>Gammaproteobacteria</taxon>
        <taxon>Legionellales</taxon>
        <taxon>Legionellaceae</taxon>
        <taxon>Legionella</taxon>
    </lineage>
</organism>
<feature type="domain" description="Cytochrome c" evidence="8">
    <location>
        <begin position="50"/>
        <end position="131"/>
    </location>
</feature>
<dbReference type="InterPro" id="IPR036909">
    <property type="entry name" value="Cyt_c-like_dom_sf"/>
</dbReference>
<keyword evidence="7" id="KW-0732">Signal</keyword>
<keyword evidence="4" id="KW-0249">Electron transport</keyword>
<accession>A0ABV8CCR1</accession>